<dbReference type="InterPro" id="IPR001007">
    <property type="entry name" value="VWF_dom"/>
</dbReference>
<dbReference type="Pfam" id="PF00754">
    <property type="entry name" value="F5_F8_type_C"/>
    <property type="match status" value="2"/>
</dbReference>
<evidence type="ECO:0000256" key="4">
    <source>
        <dbReference type="ARBA" id="ARBA00022536"/>
    </source>
</evidence>
<evidence type="ECO:0000313" key="16">
    <source>
        <dbReference type="Proteomes" id="UP000050525"/>
    </source>
</evidence>
<dbReference type="Pfam" id="PF00090">
    <property type="entry name" value="TSP_1"/>
    <property type="match status" value="7"/>
</dbReference>
<protein>
    <recommendedName>
        <fullName evidence="2">SCO-spondin</fullName>
    </recommendedName>
</protein>
<evidence type="ECO:0000256" key="1">
    <source>
        <dbReference type="ARBA" id="ARBA00004239"/>
    </source>
</evidence>
<dbReference type="InterPro" id="IPR036084">
    <property type="entry name" value="Ser_inhib-like_sf"/>
</dbReference>
<feature type="compositionally biased region" description="Low complexity" evidence="12">
    <location>
        <begin position="494"/>
        <end position="506"/>
    </location>
</feature>
<dbReference type="Pfam" id="PF01826">
    <property type="entry name" value="TIL"/>
    <property type="match status" value="2"/>
</dbReference>
<evidence type="ECO:0000256" key="12">
    <source>
        <dbReference type="SAM" id="MobiDB-lite"/>
    </source>
</evidence>
<dbReference type="STRING" id="8496.A0A151MZ02"/>
<dbReference type="PROSITE" id="PS50068">
    <property type="entry name" value="LDLRA_2"/>
    <property type="match status" value="2"/>
</dbReference>
<dbReference type="PROSITE" id="PS01286">
    <property type="entry name" value="FA58C_2"/>
    <property type="match status" value="2"/>
</dbReference>
<dbReference type="PANTHER" id="PTHR22906">
    <property type="entry name" value="PROPERDIN"/>
    <property type="match status" value="1"/>
</dbReference>
<sequence length="1460" mass="155316">MLDPSGSPAGCWCPDGLVLAGERRCVRPRECPCEVEGVRYWPGQLVKVNCRICTCQDGQPRRCRQNPECTVNCGWSAWSPWGECLGPCGVQSIQWSFRSPNNPSKHGNGRQCRGIYRKARRCQTEPCEECEHHGRPHAVGDRWRSGQCQVCQCLPNLTVQCSQYCPYSTVACPEGRVLVEGTGEACCYCAEADRCYGPLGLASLPDSSFSASSQQPENPAHAARLNRALPGLDLQGWGPQADVYPELLSNPPYLQVDLLEPKNLTGVVVQGAGSSDAYVTSFLLQFSMDGVRWHDYREAFPDAQLEPKLFQGNFDDATPVVRTFQRLVRARHVRILPQDFHNGIFLRAELLGCERGAGVDRQLAVPRRHPAHPRRPNIEVGWSPLPDDPSPYFQVDLLQPTFVSAVVTQGGTRSGGFITRYRLAYSYDGVHYRDYAPRGGPAQVLEGNVDSSTPVRQELSPAILTRSLRLVPVAFHRGIYLRLELQGCPWGAAPPGTGPASPAAASEPPPAPPGTPARMPSIANESSEAKSTSKPMPTGAEPLETTVPAAAIQSPLPGTPAGTPGLREKPEHTGAPALASISPGATEPPRAVVPGLSTPMPTTGAPGTPGLPWAQVTSPGTPRLPGTTPPAMAAVTVSAGDRGMPGMLTGSSIPGWPGLATTLPGAALPRLLCTQGQFSCEVLGCVEAGAVCDGREDCLDGSDEWQCGGPTPFTVPPATLPVPDSRPGACSPKQFLCGSGECLSPDKRCDLHHDCADGSDESSCVHGAWAAWGEWSDCDAECRGGVRSRTRSCADPPPKNGGQACPGDAVQTEPCNLQPCGDARDCGPEMVYVQAADCERGLVAPCPQACRDLGAQRSCQSPCVEDLPPANPICVLCSVCLDGVVTCDSVPCPMPCGWSAWSAWTPCDRSCGVGMQERFRSPSNPTAANGGAPCDGDAQEVRECHTPCPAEPPGPWSAWTPWSPCSKTCFYDVDRVGVRKRFRHCNGTGELSEGGSCQGPSVQEEPCDTPPCPMEGVWTPWTAWSSCSAACDSGVQIRNRTCSNPAYGGPECSGPLVQTRDCNTQPCKALCPGNMVYRTAKECQEHGGACPRLCLDQDVGVECAAHCYDGCYCPAGLRLLNDTCVPPTACPCHHQGLLYPPGTTAPLDACNNCTCISGEMVCSTEPCPVDCGWSSWTVWSSCSRSCNVGTQRRYRAASQPPAAFGGRECPGPSVEVTFCSLQPCKGAGAEWGPWSECSVPCGGGYQNRTRASATLRRVEFATCNLQPCAGEKPGVCPAGKVWQECADVPASCAELSTAFLANRTCHAGCYCPPGAILLVTNGSWSEWTPWSECSASCGLGLQNRYRFCTDPMPAGTGLPCLGPESEVQPCHLQPCSPLECTVVKGSVYSRCGPSCPRSCDDISHCVWSCEPGCYCTHGQVLSENGTACVDPRDCTCLDLLSSRRHLPGQTVPRGDGCNHW</sequence>
<evidence type="ECO:0000313" key="15">
    <source>
        <dbReference type="EMBL" id="KYO29737.1"/>
    </source>
</evidence>
<dbReference type="SUPFAM" id="SSF82895">
    <property type="entry name" value="TSP-1 type 1 repeat"/>
    <property type="match status" value="8"/>
</dbReference>
<keyword evidence="16" id="KW-1185">Reference proteome</keyword>
<feature type="domain" description="F5/8 type C" evidence="13">
    <location>
        <begin position="195"/>
        <end position="353"/>
    </location>
</feature>
<feature type="disulfide bond" evidence="11">
    <location>
        <begin position="692"/>
        <end position="707"/>
    </location>
</feature>
<evidence type="ECO:0000256" key="6">
    <source>
        <dbReference type="ARBA" id="ARBA00022737"/>
    </source>
</evidence>
<proteinExistence type="predicted"/>
<keyword evidence="6" id="KW-0677">Repeat</keyword>
<comment type="caution">
    <text evidence="15">The sequence shown here is derived from an EMBL/GenBank/DDBJ whole genome shotgun (WGS) entry which is preliminary data.</text>
</comment>
<reference evidence="15 16" key="1">
    <citation type="journal article" date="2012" name="Genome Biol.">
        <title>Sequencing three crocodilian genomes to illuminate the evolution of archosaurs and amniotes.</title>
        <authorList>
            <person name="St John J.A."/>
            <person name="Braun E.L."/>
            <person name="Isberg S.R."/>
            <person name="Miles L.G."/>
            <person name="Chong A.Y."/>
            <person name="Gongora J."/>
            <person name="Dalzell P."/>
            <person name="Moran C."/>
            <person name="Bed'hom B."/>
            <person name="Abzhanov A."/>
            <person name="Burgess S.C."/>
            <person name="Cooksey A.M."/>
            <person name="Castoe T.A."/>
            <person name="Crawford N.G."/>
            <person name="Densmore L.D."/>
            <person name="Drew J.C."/>
            <person name="Edwards S.V."/>
            <person name="Faircloth B.C."/>
            <person name="Fujita M.K."/>
            <person name="Greenwold M.J."/>
            <person name="Hoffmann F.G."/>
            <person name="Howard J.M."/>
            <person name="Iguchi T."/>
            <person name="Janes D.E."/>
            <person name="Khan S.Y."/>
            <person name="Kohno S."/>
            <person name="de Koning A.J."/>
            <person name="Lance S.L."/>
            <person name="McCarthy F.M."/>
            <person name="McCormack J.E."/>
            <person name="Merchant M.E."/>
            <person name="Peterson D.G."/>
            <person name="Pollock D.D."/>
            <person name="Pourmand N."/>
            <person name="Raney B.J."/>
            <person name="Roessler K.A."/>
            <person name="Sanford J.R."/>
            <person name="Sawyer R.H."/>
            <person name="Schmidt C.J."/>
            <person name="Triplett E.W."/>
            <person name="Tuberville T.D."/>
            <person name="Venegas-Anaya M."/>
            <person name="Howard J.T."/>
            <person name="Jarvis E.D."/>
            <person name="Guillette L.J.Jr."/>
            <person name="Glenn T.C."/>
            <person name="Green R.E."/>
            <person name="Ray D.A."/>
        </authorList>
    </citation>
    <scope>NUCLEOTIDE SEQUENCE [LARGE SCALE GENOMIC DNA]</scope>
    <source>
        <strain evidence="15">KSC_2009_1</strain>
    </source>
</reference>
<evidence type="ECO:0000256" key="7">
    <source>
        <dbReference type="ARBA" id="ARBA00022889"/>
    </source>
</evidence>
<dbReference type="PROSITE" id="PS01209">
    <property type="entry name" value="LDLRA_1"/>
    <property type="match status" value="1"/>
</dbReference>
<organism evidence="15 16">
    <name type="scientific">Alligator mississippiensis</name>
    <name type="common">American alligator</name>
    <dbReference type="NCBI Taxonomy" id="8496"/>
    <lineage>
        <taxon>Eukaryota</taxon>
        <taxon>Metazoa</taxon>
        <taxon>Chordata</taxon>
        <taxon>Craniata</taxon>
        <taxon>Vertebrata</taxon>
        <taxon>Euteleostomi</taxon>
        <taxon>Archelosauria</taxon>
        <taxon>Archosauria</taxon>
        <taxon>Crocodylia</taxon>
        <taxon>Alligatoridae</taxon>
        <taxon>Alligatorinae</taxon>
        <taxon>Alligator</taxon>
    </lineage>
</organism>
<dbReference type="FunFam" id="2.20.100.10:FF:000001">
    <property type="entry name" value="semaphorin-5A isoform X1"/>
    <property type="match status" value="3"/>
</dbReference>
<dbReference type="SUPFAM" id="SSF57567">
    <property type="entry name" value="Serine protease inhibitors"/>
    <property type="match status" value="3"/>
</dbReference>
<dbReference type="Gene3D" id="4.10.400.10">
    <property type="entry name" value="Low-density Lipoprotein Receptor"/>
    <property type="match status" value="2"/>
</dbReference>
<evidence type="ECO:0000256" key="8">
    <source>
        <dbReference type="ARBA" id="ARBA00023157"/>
    </source>
</evidence>
<comment type="subcellular location">
    <subcellularLocation>
        <location evidence="1">Secreted</location>
        <location evidence="1">Extracellular space</location>
    </subcellularLocation>
</comment>
<dbReference type="InterPro" id="IPR000421">
    <property type="entry name" value="FA58C"/>
</dbReference>
<dbReference type="SMART" id="SM00192">
    <property type="entry name" value="LDLa"/>
    <property type="match status" value="2"/>
</dbReference>
<feature type="compositionally biased region" description="Low complexity" evidence="12">
    <location>
        <begin position="617"/>
        <end position="630"/>
    </location>
</feature>
<feature type="disulfide bond" evidence="11">
    <location>
        <begin position="737"/>
        <end position="755"/>
    </location>
</feature>
<keyword evidence="9" id="KW-0325">Glycoprotein</keyword>
<dbReference type="InterPro" id="IPR002919">
    <property type="entry name" value="TIL_dom"/>
</dbReference>
<keyword evidence="8 11" id="KW-1015">Disulfide bond</keyword>
<evidence type="ECO:0000256" key="2">
    <source>
        <dbReference type="ARBA" id="ARBA00020523"/>
    </source>
</evidence>
<dbReference type="SMART" id="SM00215">
    <property type="entry name" value="VWC_out"/>
    <property type="match status" value="1"/>
</dbReference>
<dbReference type="PROSITE" id="PS50022">
    <property type="entry name" value="FA58C_3"/>
    <property type="match status" value="2"/>
</dbReference>
<dbReference type="InterPro" id="IPR036055">
    <property type="entry name" value="LDL_receptor-like_sf"/>
</dbReference>
<dbReference type="EMBL" id="AKHW03004489">
    <property type="protein sequence ID" value="KYO29737.1"/>
    <property type="molecule type" value="Genomic_DNA"/>
</dbReference>
<dbReference type="InterPro" id="IPR002172">
    <property type="entry name" value="LDrepeatLR_classA_rpt"/>
</dbReference>
<dbReference type="PRINTS" id="PR00261">
    <property type="entry name" value="LDLRECEPTOR"/>
</dbReference>
<dbReference type="Gene3D" id="2.60.120.260">
    <property type="entry name" value="Galactose-binding domain-like"/>
    <property type="match status" value="2"/>
</dbReference>
<dbReference type="SMART" id="SM00231">
    <property type="entry name" value="FA58C"/>
    <property type="match status" value="2"/>
</dbReference>
<evidence type="ECO:0000256" key="11">
    <source>
        <dbReference type="PROSITE-ProRule" id="PRU00124"/>
    </source>
</evidence>
<dbReference type="SUPFAM" id="SSF49785">
    <property type="entry name" value="Galactose-binding domain-like"/>
    <property type="match status" value="2"/>
</dbReference>
<dbReference type="PROSITE" id="PS50184">
    <property type="entry name" value="VWFC_2"/>
    <property type="match status" value="1"/>
</dbReference>
<dbReference type="PROSITE" id="PS01285">
    <property type="entry name" value="FA58C_1"/>
    <property type="match status" value="1"/>
</dbReference>
<evidence type="ECO:0000256" key="9">
    <source>
        <dbReference type="ARBA" id="ARBA00023180"/>
    </source>
</evidence>
<dbReference type="FunFam" id="2.20.100.10:FF:000004">
    <property type="entry name" value="Adhesion G protein-coupled receptor B2"/>
    <property type="match status" value="1"/>
</dbReference>
<evidence type="ECO:0000259" key="13">
    <source>
        <dbReference type="PROSITE" id="PS50022"/>
    </source>
</evidence>
<evidence type="ECO:0000256" key="5">
    <source>
        <dbReference type="ARBA" id="ARBA00022729"/>
    </source>
</evidence>
<evidence type="ECO:0000256" key="10">
    <source>
        <dbReference type="ARBA" id="ARBA00045981"/>
    </source>
</evidence>
<feature type="domain" description="VWFC" evidence="14">
    <location>
        <begin position="128"/>
        <end position="190"/>
    </location>
</feature>
<dbReference type="CDD" id="cd00057">
    <property type="entry name" value="FA58C"/>
    <property type="match status" value="2"/>
</dbReference>
<dbReference type="CDD" id="cd00112">
    <property type="entry name" value="LDLa"/>
    <property type="match status" value="2"/>
</dbReference>
<feature type="compositionally biased region" description="Low complexity" evidence="12">
    <location>
        <begin position="598"/>
        <end position="610"/>
    </location>
</feature>
<dbReference type="Gene3D" id="2.10.25.10">
    <property type="entry name" value="Laminin"/>
    <property type="match status" value="2"/>
</dbReference>
<dbReference type="Proteomes" id="UP000050525">
    <property type="component" value="Unassembled WGS sequence"/>
</dbReference>
<feature type="disulfide bond" evidence="11">
    <location>
        <begin position="730"/>
        <end position="742"/>
    </location>
</feature>
<dbReference type="InterPro" id="IPR023415">
    <property type="entry name" value="LDLR_class-A_CS"/>
</dbReference>
<dbReference type="GO" id="GO:0007155">
    <property type="term" value="P:cell adhesion"/>
    <property type="evidence" value="ECO:0007669"/>
    <property type="project" value="UniProtKB-KW"/>
</dbReference>
<feature type="disulfide bond" evidence="11">
    <location>
        <begin position="673"/>
        <end position="685"/>
    </location>
</feature>
<feature type="domain" description="F5/8 type C" evidence="13">
    <location>
        <begin position="382"/>
        <end position="488"/>
    </location>
</feature>
<dbReference type="SUPFAM" id="SSF57424">
    <property type="entry name" value="LDL receptor-like module"/>
    <property type="match status" value="2"/>
</dbReference>
<name>A0A151MZ02_ALLMI</name>
<evidence type="ECO:0000256" key="3">
    <source>
        <dbReference type="ARBA" id="ARBA00022525"/>
    </source>
</evidence>
<dbReference type="InterPro" id="IPR052065">
    <property type="entry name" value="Compl_asym_regulator"/>
</dbReference>
<keyword evidence="5" id="KW-0732">Signal</keyword>
<dbReference type="PANTHER" id="PTHR22906:SF55">
    <property type="entry name" value="EGF-LIKE DOMAIN-CONTAINING PROTEIN"/>
    <property type="match status" value="1"/>
</dbReference>
<feature type="compositionally biased region" description="Polar residues" evidence="12">
    <location>
        <begin position="523"/>
        <end position="535"/>
    </location>
</feature>
<dbReference type="InterPro" id="IPR008979">
    <property type="entry name" value="Galactose-bd-like_sf"/>
</dbReference>
<feature type="disulfide bond" evidence="11">
    <location>
        <begin position="680"/>
        <end position="698"/>
    </location>
</feature>
<evidence type="ECO:0000259" key="14">
    <source>
        <dbReference type="PROSITE" id="PS50184"/>
    </source>
</evidence>
<dbReference type="Gene3D" id="2.10.70.10">
    <property type="entry name" value="Complement Module, domain 1"/>
    <property type="match status" value="1"/>
</dbReference>
<feature type="disulfide bond" evidence="11">
    <location>
        <begin position="749"/>
        <end position="764"/>
    </location>
</feature>
<dbReference type="InterPro" id="IPR000884">
    <property type="entry name" value="TSP1_rpt"/>
</dbReference>
<dbReference type="PROSITE" id="PS50092">
    <property type="entry name" value="TSP1"/>
    <property type="match status" value="8"/>
</dbReference>
<dbReference type="SMART" id="SM00209">
    <property type="entry name" value="TSP1"/>
    <property type="match status" value="8"/>
</dbReference>
<dbReference type="SUPFAM" id="SSF57603">
    <property type="entry name" value="FnI-like domain"/>
    <property type="match status" value="1"/>
</dbReference>
<dbReference type="Gene3D" id="2.20.100.10">
    <property type="entry name" value="Thrombospondin type-1 (TSP1) repeat"/>
    <property type="match status" value="8"/>
</dbReference>
<keyword evidence="3" id="KW-0964">Secreted</keyword>
<keyword evidence="4" id="KW-0245">EGF-like domain</keyword>
<feature type="region of interest" description="Disordered" evidence="12">
    <location>
        <begin position="494"/>
        <end position="630"/>
    </location>
</feature>
<gene>
    <name evidence="15" type="primary">SSPOL</name>
    <name evidence="15" type="ORF">Y1Q_0004546</name>
</gene>
<dbReference type="Pfam" id="PF00057">
    <property type="entry name" value="Ldl_recept_a"/>
    <property type="match status" value="2"/>
</dbReference>
<dbReference type="GO" id="GO:0005576">
    <property type="term" value="C:extracellular region"/>
    <property type="evidence" value="ECO:0007669"/>
    <property type="project" value="UniProtKB-SubCell"/>
</dbReference>
<accession>A0A151MZ02</accession>
<keyword evidence="7" id="KW-0130">Cell adhesion</keyword>
<dbReference type="CDD" id="cd19941">
    <property type="entry name" value="TIL"/>
    <property type="match status" value="2"/>
</dbReference>
<dbReference type="PRINTS" id="PR01705">
    <property type="entry name" value="TSP1REPEAT"/>
</dbReference>
<dbReference type="InterPro" id="IPR036383">
    <property type="entry name" value="TSP1_rpt_sf"/>
</dbReference>
<comment type="function">
    <text evidence="10">Involved in the modulation of neuronal aggregation. May be involved in developmental events during the formation of the central nervous system.</text>
</comment>
<feature type="compositionally biased region" description="Low complexity" evidence="12">
    <location>
        <begin position="555"/>
        <end position="565"/>
    </location>
</feature>
<dbReference type="SMART" id="SM00214">
    <property type="entry name" value="VWC"/>
    <property type="match status" value="2"/>
</dbReference>
<dbReference type="FunFam" id="2.20.100.10:FF:000067">
    <property type="entry name" value="Hemicentin 1"/>
    <property type="match status" value="1"/>
</dbReference>